<dbReference type="RefSeq" id="WP_343033526.1">
    <property type="nucleotide sequence ID" value="NZ_JAAXPF010000002.1"/>
</dbReference>
<dbReference type="PANTHER" id="PTHR47359:SF3">
    <property type="entry name" value="NLP_P60 DOMAIN-CONTAINING PROTEIN-RELATED"/>
    <property type="match status" value="1"/>
</dbReference>
<keyword evidence="5" id="KW-0175">Coiled coil</keyword>
<protein>
    <submittedName>
        <fullName evidence="9">Cell wall-associated NlpC family hydrolase</fullName>
        <ecNumber evidence="9">3.4.-.-</ecNumber>
    </submittedName>
</protein>
<evidence type="ECO:0000256" key="4">
    <source>
        <dbReference type="ARBA" id="ARBA00022807"/>
    </source>
</evidence>
<feature type="signal peptide" evidence="7">
    <location>
        <begin position="1"/>
        <end position="30"/>
    </location>
</feature>
<gene>
    <name evidence="9" type="ORF">JOF50_000553</name>
</gene>
<comment type="caution">
    <text evidence="9">The sequence shown here is derived from an EMBL/GenBank/DDBJ whole genome shotgun (WGS) entry which is preliminary data.</text>
</comment>
<evidence type="ECO:0000313" key="10">
    <source>
        <dbReference type="Proteomes" id="UP001549139"/>
    </source>
</evidence>
<dbReference type="EMBL" id="JBEPNZ010000001">
    <property type="protein sequence ID" value="MET3943754.1"/>
    <property type="molecule type" value="Genomic_DNA"/>
</dbReference>
<dbReference type="Proteomes" id="UP001549139">
    <property type="component" value="Unassembled WGS sequence"/>
</dbReference>
<dbReference type="Gene3D" id="6.10.250.3150">
    <property type="match status" value="1"/>
</dbReference>
<dbReference type="Pfam" id="PF00877">
    <property type="entry name" value="NLPC_P60"/>
    <property type="match status" value="1"/>
</dbReference>
<comment type="similarity">
    <text evidence="1">Belongs to the peptidase C40 family.</text>
</comment>
<dbReference type="PANTHER" id="PTHR47359">
    <property type="entry name" value="PEPTIDOGLYCAN DL-ENDOPEPTIDASE CWLO"/>
    <property type="match status" value="1"/>
</dbReference>
<keyword evidence="7" id="KW-0732">Signal</keyword>
<keyword evidence="2" id="KW-0645">Protease</keyword>
<feature type="region of interest" description="Disordered" evidence="6">
    <location>
        <begin position="157"/>
        <end position="177"/>
    </location>
</feature>
<dbReference type="EC" id="3.4.-.-" evidence="9"/>
<evidence type="ECO:0000256" key="6">
    <source>
        <dbReference type="SAM" id="MobiDB-lite"/>
    </source>
</evidence>
<dbReference type="GO" id="GO:0016787">
    <property type="term" value="F:hydrolase activity"/>
    <property type="evidence" value="ECO:0007669"/>
    <property type="project" value="UniProtKB-KW"/>
</dbReference>
<evidence type="ECO:0000256" key="3">
    <source>
        <dbReference type="ARBA" id="ARBA00022801"/>
    </source>
</evidence>
<feature type="domain" description="NlpC/P60" evidence="8">
    <location>
        <begin position="428"/>
        <end position="557"/>
    </location>
</feature>
<reference evidence="9 10" key="1">
    <citation type="submission" date="2024-06" db="EMBL/GenBank/DDBJ databases">
        <title>Sequencing the genomes of 1000 actinobacteria strains.</title>
        <authorList>
            <person name="Klenk H.-P."/>
        </authorList>
    </citation>
    <scope>NUCLEOTIDE SEQUENCE [LARGE SCALE GENOMIC DNA]</scope>
    <source>
        <strain evidence="9 10">DSM 44265</strain>
    </source>
</reference>
<evidence type="ECO:0000256" key="7">
    <source>
        <dbReference type="SAM" id="SignalP"/>
    </source>
</evidence>
<dbReference type="InterPro" id="IPR000064">
    <property type="entry name" value="NLP_P60_dom"/>
</dbReference>
<feature type="chain" id="PRO_5046829040" evidence="7">
    <location>
        <begin position="31"/>
        <end position="557"/>
    </location>
</feature>
<feature type="region of interest" description="Disordered" evidence="6">
    <location>
        <begin position="232"/>
        <end position="263"/>
    </location>
</feature>
<evidence type="ECO:0000256" key="2">
    <source>
        <dbReference type="ARBA" id="ARBA00022670"/>
    </source>
</evidence>
<dbReference type="InterPro" id="IPR051794">
    <property type="entry name" value="PG_Endopeptidase_C40"/>
</dbReference>
<dbReference type="PROSITE" id="PS51935">
    <property type="entry name" value="NLPC_P60"/>
    <property type="match status" value="1"/>
</dbReference>
<accession>A0ABV2NVZ4</accession>
<name>A0ABV2NVZ4_9CORY</name>
<evidence type="ECO:0000313" key="9">
    <source>
        <dbReference type="EMBL" id="MET3943754.1"/>
    </source>
</evidence>
<keyword evidence="4" id="KW-0788">Thiol protease</keyword>
<dbReference type="Gene3D" id="3.90.1720.10">
    <property type="entry name" value="endopeptidase domain like (from Nostoc punctiforme)"/>
    <property type="match status" value="1"/>
</dbReference>
<keyword evidence="3 9" id="KW-0378">Hydrolase</keyword>
<proteinExistence type="inferred from homology"/>
<sequence>MAYPQRGTRLSRARKALGTAVCAAAISATAVFVSPAASGQSSTSAVGELVTAVSRAQADVDALNLDLGGLQESVNQALVDLHDAQVKAEQARRGRDEAERRLHDAQARVDALRAELGKLSRSQYRGANPGDALVAVSGSSSQRDVLERSQLLRQRSEETRAKLAEAERARAEAANDEATLRKVSELADASESEAEQAQAHAQELLNENRAAFEAAAAERDAAQTDLDRAQAALDEQRPAQPEAEAADGQRQAAQAGQAGSATAADPYAATLTVSRGDTTYEVPEEVVDLVRQRVSSSAPDVPQPSREAVAEAVRTVAQTSSTGDLSGLISRSGVLEIDEDAIAKAGAIAAGIALVGGATANYSSPGSANVGADVDAGALVTAFGDGLTGALRGVEGNSATVAEVLPDVESAEEVTEQAQASVAAVSDASQIEAVIARAQSMIGTPYVWGGGDANGPTIGVDGGTVAGFDCSGLVLYAFAAAGVALPHYTGYQYQRGTHVPASEAQRGDLLFWGPGGNQHVAIYLGDGTMIEAPRSGQNVRISPVRWSGMAPNAVRLL</sequence>
<organism evidence="9 10">
    <name type="scientific">Corynebacterium mucifaciens</name>
    <dbReference type="NCBI Taxonomy" id="57171"/>
    <lineage>
        <taxon>Bacteria</taxon>
        <taxon>Bacillati</taxon>
        <taxon>Actinomycetota</taxon>
        <taxon>Actinomycetes</taxon>
        <taxon>Mycobacteriales</taxon>
        <taxon>Corynebacteriaceae</taxon>
        <taxon>Corynebacterium</taxon>
    </lineage>
</organism>
<dbReference type="InterPro" id="IPR038765">
    <property type="entry name" value="Papain-like_cys_pep_sf"/>
</dbReference>
<feature type="compositionally biased region" description="Low complexity" evidence="6">
    <location>
        <begin position="238"/>
        <end position="263"/>
    </location>
</feature>
<evidence type="ECO:0000256" key="5">
    <source>
        <dbReference type="SAM" id="Coils"/>
    </source>
</evidence>
<dbReference type="NCBIfam" id="NF046048">
    <property type="entry name" value="NlpC_P60_DIP1281"/>
    <property type="match status" value="1"/>
</dbReference>
<evidence type="ECO:0000256" key="1">
    <source>
        <dbReference type="ARBA" id="ARBA00007074"/>
    </source>
</evidence>
<feature type="coiled-coil region" evidence="5">
    <location>
        <begin position="81"/>
        <end position="122"/>
    </location>
</feature>
<keyword evidence="10" id="KW-1185">Reference proteome</keyword>
<evidence type="ECO:0000259" key="8">
    <source>
        <dbReference type="PROSITE" id="PS51935"/>
    </source>
</evidence>
<dbReference type="SUPFAM" id="SSF54001">
    <property type="entry name" value="Cysteine proteinases"/>
    <property type="match status" value="1"/>
</dbReference>